<dbReference type="KEGG" id="dvi:6634255"/>
<dbReference type="Pfam" id="PF06382">
    <property type="entry name" value="Protamine_like"/>
    <property type="match status" value="1"/>
</dbReference>
<dbReference type="OrthoDB" id="7675944at2759"/>
<name>B4M938_DROVI</name>
<sequence length="199" mass="22886">MDLFAGSNSAEQVGSQSENDACGGVGTLTEEDLIHCATVWNRMSFEEKEKYRNINNCKKSNIETADPVSSMALCEEDDADDTILDPFCPEKPSCSRSLKPRCTTRRTKRNICQPRKRKRPFGVKRKKWVKPGPVTNNPYLNFIRTVRRRYCGLMPKQLVILAAYEWRCLSDSKKLRYRRLASLVRASQRQQQRCACNLT</sequence>
<dbReference type="InParanoid" id="B4M938"/>
<dbReference type="EMBL" id="CH940654">
    <property type="protein sequence ID" value="EDW57714.1"/>
    <property type="molecule type" value="Genomic_DNA"/>
</dbReference>
<dbReference type="InterPro" id="IPR036910">
    <property type="entry name" value="HMG_box_dom_sf"/>
</dbReference>
<reference evidence="2" key="2">
    <citation type="journal article" date="2008" name="Bioinformatics">
        <title>Assembly reconciliation.</title>
        <authorList>
            <person name="Zimin A.V."/>
            <person name="Smith D.R."/>
            <person name="Sutton G."/>
            <person name="Yorke J.A."/>
        </authorList>
    </citation>
    <scope>NUCLEOTIDE SEQUENCE</scope>
    <source>
        <strain evidence="2">TSC#15010-1051.87</strain>
    </source>
</reference>
<dbReference type="EMBL" id="CH940654">
    <property type="protein sequence ID" value="KRF77907.1"/>
    <property type="molecule type" value="Genomic_DNA"/>
</dbReference>
<dbReference type="GO" id="GO:0005634">
    <property type="term" value="C:nucleus"/>
    <property type="evidence" value="ECO:0007669"/>
    <property type="project" value="UniProtKB-ARBA"/>
</dbReference>
<feature type="region of interest" description="Disordered" evidence="1">
    <location>
        <begin position="1"/>
        <end position="20"/>
    </location>
</feature>
<organism evidence="2 4">
    <name type="scientific">Drosophila virilis</name>
    <name type="common">Fruit fly</name>
    <dbReference type="NCBI Taxonomy" id="7244"/>
    <lineage>
        <taxon>Eukaryota</taxon>
        <taxon>Metazoa</taxon>
        <taxon>Ecdysozoa</taxon>
        <taxon>Arthropoda</taxon>
        <taxon>Hexapoda</taxon>
        <taxon>Insecta</taxon>
        <taxon>Pterygota</taxon>
        <taxon>Neoptera</taxon>
        <taxon>Endopterygota</taxon>
        <taxon>Diptera</taxon>
        <taxon>Brachycera</taxon>
        <taxon>Muscomorpha</taxon>
        <taxon>Ephydroidea</taxon>
        <taxon>Drosophilidae</taxon>
        <taxon>Drosophila</taxon>
    </lineage>
</organism>
<dbReference type="STRING" id="7244.B4M938"/>
<dbReference type="AlphaFoldDB" id="B4M938"/>
<gene>
    <name evidence="2" type="primary">Dvir\GJ18244</name>
    <name evidence="2" type="ORF">Dvir_GJ18244</name>
</gene>
<reference evidence="2 4" key="1">
    <citation type="journal article" date="2007" name="Nature">
        <title>Evolution of genes and genomes on the Drosophila phylogeny.</title>
        <authorList>
            <consortium name="Drosophila 12 Genomes Consortium"/>
            <person name="Clark A.G."/>
            <person name="Eisen M.B."/>
            <person name="Smith D.R."/>
            <person name="Bergman C.M."/>
            <person name="Oliver B."/>
            <person name="Markow T.A."/>
            <person name="Kaufman T.C."/>
            <person name="Kellis M."/>
            <person name="Gelbart W."/>
            <person name="Iyer V.N."/>
            <person name="Pollard D.A."/>
            <person name="Sackton T.B."/>
            <person name="Larracuente A.M."/>
            <person name="Singh N.D."/>
            <person name="Abad J.P."/>
            <person name="Abt D.N."/>
            <person name="Adryan B."/>
            <person name="Aguade M."/>
            <person name="Akashi H."/>
            <person name="Anderson W.W."/>
            <person name="Aquadro C.F."/>
            <person name="Ardell D.H."/>
            <person name="Arguello R."/>
            <person name="Artieri C.G."/>
            <person name="Barbash D.A."/>
            <person name="Barker D."/>
            <person name="Barsanti P."/>
            <person name="Batterham P."/>
            <person name="Batzoglou S."/>
            <person name="Begun D."/>
            <person name="Bhutkar A."/>
            <person name="Blanco E."/>
            <person name="Bosak S.A."/>
            <person name="Bradley R.K."/>
            <person name="Brand A.D."/>
            <person name="Brent M.R."/>
            <person name="Brooks A.N."/>
            <person name="Brown R.H."/>
            <person name="Butlin R.K."/>
            <person name="Caggese C."/>
            <person name="Calvi B.R."/>
            <person name="Bernardo de Carvalho A."/>
            <person name="Caspi A."/>
            <person name="Castrezana S."/>
            <person name="Celniker S.E."/>
            <person name="Chang J.L."/>
            <person name="Chapple C."/>
            <person name="Chatterji S."/>
            <person name="Chinwalla A."/>
            <person name="Civetta A."/>
            <person name="Clifton S.W."/>
            <person name="Comeron J.M."/>
            <person name="Costello J.C."/>
            <person name="Coyne J.A."/>
            <person name="Daub J."/>
            <person name="David R.G."/>
            <person name="Delcher A.L."/>
            <person name="Delehaunty K."/>
            <person name="Do C.B."/>
            <person name="Ebling H."/>
            <person name="Edwards K."/>
            <person name="Eickbush T."/>
            <person name="Evans J.D."/>
            <person name="Filipski A."/>
            <person name="Findeiss S."/>
            <person name="Freyhult E."/>
            <person name="Fulton L."/>
            <person name="Fulton R."/>
            <person name="Garcia A.C."/>
            <person name="Gardiner A."/>
            <person name="Garfield D.A."/>
            <person name="Garvin B.E."/>
            <person name="Gibson G."/>
            <person name="Gilbert D."/>
            <person name="Gnerre S."/>
            <person name="Godfrey J."/>
            <person name="Good R."/>
            <person name="Gotea V."/>
            <person name="Gravely B."/>
            <person name="Greenberg A.J."/>
            <person name="Griffiths-Jones S."/>
            <person name="Gross S."/>
            <person name="Guigo R."/>
            <person name="Gustafson E.A."/>
            <person name="Haerty W."/>
            <person name="Hahn M.W."/>
            <person name="Halligan D.L."/>
            <person name="Halpern A.L."/>
            <person name="Halter G.M."/>
            <person name="Han M.V."/>
            <person name="Heger A."/>
            <person name="Hillier L."/>
            <person name="Hinrichs A.S."/>
            <person name="Holmes I."/>
            <person name="Hoskins R.A."/>
            <person name="Hubisz M.J."/>
            <person name="Hultmark D."/>
            <person name="Huntley M.A."/>
            <person name="Jaffe D.B."/>
            <person name="Jagadeeshan S."/>
            <person name="Jeck W.R."/>
            <person name="Johnson J."/>
            <person name="Jones C.D."/>
            <person name="Jordan W.C."/>
            <person name="Karpen G.H."/>
            <person name="Kataoka E."/>
            <person name="Keightley P.D."/>
            <person name="Kheradpour P."/>
            <person name="Kirkness E.F."/>
            <person name="Koerich L.B."/>
            <person name="Kristiansen K."/>
            <person name="Kudrna D."/>
            <person name="Kulathinal R.J."/>
            <person name="Kumar S."/>
            <person name="Kwok R."/>
            <person name="Lander E."/>
            <person name="Langley C.H."/>
            <person name="Lapoint R."/>
            <person name="Lazzaro B.P."/>
            <person name="Lee S.J."/>
            <person name="Levesque L."/>
            <person name="Li R."/>
            <person name="Lin C.F."/>
            <person name="Lin M.F."/>
            <person name="Lindblad-Toh K."/>
            <person name="Llopart A."/>
            <person name="Long M."/>
            <person name="Low L."/>
            <person name="Lozovsky E."/>
            <person name="Lu J."/>
            <person name="Luo M."/>
            <person name="Machado C.A."/>
            <person name="Makalowski W."/>
            <person name="Marzo M."/>
            <person name="Matsuda M."/>
            <person name="Matzkin L."/>
            <person name="McAllister B."/>
            <person name="McBride C.S."/>
            <person name="McKernan B."/>
            <person name="McKernan K."/>
            <person name="Mendez-Lago M."/>
            <person name="Minx P."/>
            <person name="Mollenhauer M.U."/>
            <person name="Montooth K."/>
            <person name="Mount S.M."/>
            <person name="Mu X."/>
            <person name="Myers E."/>
            <person name="Negre B."/>
            <person name="Newfeld S."/>
            <person name="Nielsen R."/>
            <person name="Noor M.A."/>
            <person name="O'Grady P."/>
            <person name="Pachter L."/>
            <person name="Papaceit M."/>
            <person name="Parisi M.J."/>
            <person name="Parisi M."/>
            <person name="Parts L."/>
            <person name="Pedersen J.S."/>
            <person name="Pesole G."/>
            <person name="Phillippy A.M."/>
            <person name="Ponting C.P."/>
            <person name="Pop M."/>
            <person name="Porcelli D."/>
            <person name="Powell J.R."/>
            <person name="Prohaska S."/>
            <person name="Pruitt K."/>
            <person name="Puig M."/>
            <person name="Quesneville H."/>
            <person name="Ram K.R."/>
            <person name="Rand D."/>
            <person name="Rasmussen M.D."/>
            <person name="Reed L.K."/>
            <person name="Reenan R."/>
            <person name="Reily A."/>
            <person name="Remington K.A."/>
            <person name="Rieger T.T."/>
            <person name="Ritchie M.G."/>
            <person name="Robin C."/>
            <person name="Rogers Y.H."/>
            <person name="Rohde C."/>
            <person name="Rozas J."/>
            <person name="Rubenfield M.J."/>
            <person name="Ruiz A."/>
            <person name="Russo S."/>
            <person name="Salzberg S.L."/>
            <person name="Sanchez-Gracia A."/>
            <person name="Saranga D.J."/>
            <person name="Sato H."/>
            <person name="Schaeffer S.W."/>
            <person name="Schatz M.C."/>
            <person name="Schlenke T."/>
            <person name="Schwartz R."/>
            <person name="Segarra C."/>
            <person name="Singh R.S."/>
            <person name="Sirot L."/>
            <person name="Sirota M."/>
            <person name="Sisneros N.B."/>
            <person name="Smith C.D."/>
            <person name="Smith T.F."/>
            <person name="Spieth J."/>
            <person name="Stage D.E."/>
            <person name="Stark A."/>
            <person name="Stephan W."/>
            <person name="Strausberg R.L."/>
            <person name="Strempel S."/>
            <person name="Sturgill D."/>
            <person name="Sutton G."/>
            <person name="Sutton G.G."/>
            <person name="Tao W."/>
            <person name="Teichmann S."/>
            <person name="Tobari Y.N."/>
            <person name="Tomimura Y."/>
            <person name="Tsolas J.M."/>
            <person name="Valente V.L."/>
            <person name="Venter E."/>
            <person name="Venter J.C."/>
            <person name="Vicario S."/>
            <person name="Vieira F.G."/>
            <person name="Vilella A.J."/>
            <person name="Villasante A."/>
            <person name="Walenz B."/>
            <person name="Wang J."/>
            <person name="Wasserman M."/>
            <person name="Watts T."/>
            <person name="Wilson D."/>
            <person name="Wilson R.K."/>
            <person name="Wing R.A."/>
            <person name="Wolfner M.F."/>
            <person name="Wong A."/>
            <person name="Wong G.K."/>
            <person name="Wu C.I."/>
            <person name="Wu G."/>
            <person name="Yamamoto D."/>
            <person name="Yang H.P."/>
            <person name="Yang S.P."/>
            <person name="Yorke J.A."/>
            <person name="Yoshida K."/>
            <person name="Zdobnov E."/>
            <person name="Zhang P."/>
            <person name="Zhang Y."/>
            <person name="Zimin A.V."/>
            <person name="Baldwin J."/>
            <person name="Abdouelleil A."/>
            <person name="Abdulkadir J."/>
            <person name="Abebe A."/>
            <person name="Abera B."/>
            <person name="Abreu J."/>
            <person name="Acer S.C."/>
            <person name="Aftuck L."/>
            <person name="Alexander A."/>
            <person name="An P."/>
            <person name="Anderson E."/>
            <person name="Anderson S."/>
            <person name="Arachi H."/>
            <person name="Azer M."/>
            <person name="Bachantsang P."/>
            <person name="Barry A."/>
            <person name="Bayul T."/>
            <person name="Berlin A."/>
            <person name="Bessette D."/>
            <person name="Bloom T."/>
            <person name="Blye J."/>
            <person name="Boguslavskiy L."/>
            <person name="Bonnet C."/>
            <person name="Boukhgalter B."/>
            <person name="Bourzgui I."/>
            <person name="Brown A."/>
            <person name="Cahill P."/>
            <person name="Channer S."/>
            <person name="Cheshatsang Y."/>
            <person name="Chuda L."/>
            <person name="Citroen M."/>
            <person name="Collymore A."/>
            <person name="Cooke P."/>
            <person name="Costello M."/>
            <person name="D'Aco K."/>
            <person name="Daza R."/>
            <person name="De Haan G."/>
            <person name="DeGray S."/>
            <person name="DeMaso C."/>
            <person name="Dhargay N."/>
            <person name="Dooley K."/>
            <person name="Dooley E."/>
            <person name="Doricent M."/>
            <person name="Dorje P."/>
            <person name="Dorjee K."/>
            <person name="Dupes A."/>
            <person name="Elong R."/>
            <person name="Falk J."/>
            <person name="Farina A."/>
            <person name="Faro S."/>
            <person name="Ferguson D."/>
            <person name="Fisher S."/>
            <person name="Foley C.D."/>
            <person name="Franke A."/>
            <person name="Friedrich D."/>
            <person name="Gadbois L."/>
            <person name="Gearin G."/>
            <person name="Gearin C.R."/>
            <person name="Giannoukos G."/>
            <person name="Goode T."/>
            <person name="Graham J."/>
            <person name="Grandbois E."/>
            <person name="Grewal S."/>
            <person name="Gyaltsen K."/>
            <person name="Hafez N."/>
            <person name="Hagos B."/>
            <person name="Hall J."/>
            <person name="Henson C."/>
            <person name="Hollinger A."/>
            <person name="Honan T."/>
            <person name="Huard M.D."/>
            <person name="Hughes L."/>
            <person name="Hurhula B."/>
            <person name="Husby M.E."/>
            <person name="Kamat A."/>
            <person name="Kanga B."/>
            <person name="Kashin S."/>
            <person name="Khazanovich D."/>
            <person name="Kisner P."/>
            <person name="Lance K."/>
            <person name="Lara M."/>
            <person name="Lee W."/>
            <person name="Lennon N."/>
            <person name="Letendre F."/>
            <person name="LeVine R."/>
            <person name="Lipovsky A."/>
            <person name="Liu X."/>
            <person name="Liu J."/>
            <person name="Liu S."/>
            <person name="Lokyitsang T."/>
            <person name="Lokyitsang Y."/>
            <person name="Lubonja R."/>
            <person name="Lui A."/>
            <person name="MacDonald P."/>
            <person name="Magnisalis V."/>
            <person name="Maru K."/>
            <person name="Matthews C."/>
            <person name="McCusker W."/>
            <person name="McDonough S."/>
            <person name="Mehta T."/>
            <person name="Meldrim J."/>
            <person name="Meneus L."/>
            <person name="Mihai O."/>
            <person name="Mihalev A."/>
            <person name="Mihova T."/>
            <person name="Mittelman R."/>
            <person name="Mlenga V."/>
            <person name="Montmayeur A."/>
            <person name="Mulrain L."/>
            <person name="Navidi A."/>
            <person name="Naylor J."/>
            <person name="Negash T."/>
            <person name="Nguyen T."/>
            <person name="Nguyen N."/>
            <person name="Nicol R."/>
            <person name="Norbu C."/>
            <person name="Norbu N."/>
            <person name="Novod N."/>
            <person name="O'Neill B."/>
            <person name="Osman S."/>
            <person name="Markiewicz E."/>
            <person name="Oyono O.L."/>
            <person name="Patti C."/>
            <person name="Phunkhang P."/>
            <person name="Pierre F."/>
            <person name="Priest M."/>
            <person name="Raghuraman S."/>
            <person name="Rege F."/>
            <person name="Reyes R."/>
            <person name="Rise C."/>
            <person name="Rogov P."/>
            <person name="Ross K."/>
            <person name="Ryan E."/>
            <person name="Settipalli S."/>
            <person name="Shea T."/>
            <person name="Sherpa N."/>
            <person name="Shi L."/>
            <person name="Shih D."/>
            <person name="Sparrow T."/>
            <person name="Spaulding J."/>
            <person name="Stalker J."/>
            <person name="Stange-Thomann N."/>
            <person name="Stavropoulos S."/>
            <person name="Stone C."/>
            <person name="Strader C."/>
            <person name="Tesfaye S."/>
            <person name="Thomson T."/>
            <person name="Thoulutsang Y."/>
            <person name="Thoulutsang D."/>
            <person name="Topham K."/>
            <person name="Topping I."/>
            <person name="Tsamla T."/>
            <person name="Vassiliev H."/>
            <person name="Vo A."/>
            <person name="Wangchuk T."/>
            <person name="Wangdi T."/>
            <person name="Weiand M."/>
            <person name="Wilkinson J."/>
            <person name="Wilson A."/>
            <person name="Yadav S."/>
            <person name="Young G."/>
            <person name="Yu Q."/>
            <person name="Zembek L."/>
            <person name="Zhong D."/>
            <person name="Zimmer A."/>
            <person name="Zwirko Z."/>
            <person name="Jaffe D.B."/>
            <person name="Alvarez P."/>
            <person name="Brockman W."/>
            <person name="Butler J."/>
            <person name="Chin C."/>
            <person name="Gnerre S."/>
            <person name="Grabherr M."/>
            <person name="Kleber M."/>
            <person name="Mauceli E."/>
            <person name="MacCallum I."/>
        </authorList>
    </citation>
    <scope>NUCLEOTIDE SEQUENCE [LARGE SCALE GENOMIC DNA]</scope>
    <source>
        <strain evidence="2">TSC#15010-1051.87</strain>
        <strain evidence="4">Tucson 15010-1051.87</strain>
    </source>
</reference>
<evidence type="ECO:0000313" key="4">
    <source>
        <dbReference type="Proteomes" id="UP000008792"/>
    </source>
</evidence>
<dbReference type="GO" id="GO:0035092">
    <property type="term" value="P:sperm DNA condensation"/>
    <property type="evidence" value="ECO:0007669"/>
    <property type="project" value="InterPro"/>
</dbReference>
<evidence type="ECO:0000256" key="1">
    <source>
        <dbReference type="SAM" id="MobiDB-lite"/>
    </source>
</evidence>
<reference evidence="2" key="3">
    <citation type="submission" date="2008-06" db="EMBL/GenBank/DDBJ databases">
        <authorList>
            <consortium name="FlyBase"/>
        </authorList>
    </citation>
    <scope>NUCLEOTIDE SEQUENCE</scope>
    <source>
        <strain evidence="2">TSC#15010-1051.87</strain>
    </source>
</reference>
<accession>B4M938</accession>
<dbReference type="InterPro" id="IPR024460">
    <property type="entry name" value="Protamine-like"/>
</dbReference>
<protein>
    <submittedName>
        <fullName evidence="2">Uncharacterized protein, isoform A</fullName>
    </submittedName>
    <submittedName>
        <fullName evidence="3">Uncharacterized protein, isoform B</fullName>
    </submittedName>
</protein>
<proteinExistence type="predicted"/>
<feature type="compositionally biased region" description="Polar residues" evidence="1">
    <location>
        <begin position="1"/>
        <end position="19"/>
    </location>
</feature>
<dbReference type="HOGENOM" id="CLU_1373549_0_0_1"/>
<evidence type="ECO:0000313" key="3">
    <source>
        <dbReference type="EMBL" id="KRF77907.1"/>
    </source>
</evidence>
<dbReference type="OMA" id="RNICQPR"/>
<evidence type="ECO:0000313" key="2">
    <source>
        <dbReference type="EMBL" id="EDW57714.1"/>
    </source>
</evidence>
<dbReference type="SUPFAM" id="SSF47095">
    <property type="entry name" value="HMG-box"/>
    <property type="match status" value="1"/>
</dbReference>
<keyword evidence="4" id="KW-1185">Reference proteome</keyword>
<dbReference type="Proteomes" id="UP000008792">
    <property type="component" value="Unassembled WGS sequence"/>
</dbReference>